<keyword evidence="1" id="KW-0472">Membrane</keyword>
<dbReference type="AlphaFoldDB" id="A0A7C8LMG2"/>
<reference evidence="2 3" key="1">
    <citation type="submission" date="2019-12" db="EMBL/GenBank/DDBJ databases">
        <title>Defluviitalea raffinosedens, isolated from a biogas fermenter, genome sequencing and characterization.</title>
        <authorList>
            <person name="Rettenmaier R."/>
            <person name="Schneider M."/>
            <person name="Neuhaus K."/>
            <person name="Liebl W."/>
            <person name="Zverlov V."/>
        </authorList>
    </citation>
    <scope>NUCLEOTIDE SEQUENCE [LARGE SCALE GENOMIC DNA]</scope>
    <source>
        <strain evidence="2 3">249c-K6</strain>
    </source>
</reference>
<name>A0A7C8LMG2_9FIRM</name>
<sequence>MKMNVPYLLKYHKTAKVMSKILNVCYWIFFSLTVFSFLLFVGSKFFPTGFAPISLNSNGTLSISPDQIIQFRIPAKDFDGVDLNSIFSSFLVAVSFALLLITNILKQLKDILKNVVDNAPFHEKNAKNILHIGYTFIAGSVCVPVSKAYVINKIIHAFDLNNMKAVYTVNVELLFIGILLILLSAIFHYGAYLQQEYDTTL</sequence>
<dbReference type="Pfam" id="PF11188">
    <property type="entry name" value="DUF2975"/>
    <property type="match status" value="1"/>
</dbReference>
<keyword evidence="3" id="KW-1185">Reference proteome</keyword>
<proteinExistence type="predicted"/>
<accession>A0A7C8LMG2</accession>
<comment type="caution">
    <text evidence="2">The sequence shown here is derived from an EMBL/GenBank/DDBJ whole genome shotgun (WGS) entry which is preliminary data.</text>
</comment>
<gene>
    <name evidence="2" type="ORF">GND95_01440</name>
</gene>
<dbReference type="Proteomes" id="UP000483018">
    <property type="component" value="Unassembled WGS sequence"/>
</dbReference>
<protein>
    <submittedName>
        <fullName evidence="2">DUF2975 domain-containing protein</fullName>
    </submittedName>
</protein>
<organism evidence="2 3">
    <name type="scientific">Defluviitalea raffinosedens</name>
    <dbReference type="NCBI Taxonomy" id="1450156"/>
    <lineage>
        <taxon>Bacteria</taxon>
        <taxon>Bacillati</taxon>
        <taxon>Bacillota</taxon>
        <taxon>Clostridia</taxon>
        <taxon>Lachnospirales</taxon>
        <taxon>Defluviitaleaceae</taxon>
        <taxon>Defluviitalea</taxon>
    </lineage>
</organism>
<feature type="transmembrane region" description="Helical" evidence="1">
    <location>
        <begin position="86"/>
        <end position="105"/>
    </location>
</feature>
<keyword evidence="1" id="KW-1133">Transmembrane helix</keyword>
<evidence type="ECO:0000256" key="1">
    <source>
        <dbReference type="SAM" id="Phobius"/>
    </source>
</evidence>
<evidence type="ECO:0000313" key="2">
    <source>
        <dbReference type="EMBL" id="KAE9637123.1"/>
    </source>
</evidence>
<feature type="transmembrane region" description="Helical" evidence="1">
    <location>
        <begin position="173"/>
        <end position="192"/>
    </location>
</feature>
<dbReference type="InterPro" id="IPR021354">
    <property type="entry name" value="DUF2975"/>
</dbReference>
<feature type="transmembrane region" description="Helical" evidence="1">
    <location>
        <begin position="21"/>
        <end position="41"/>
    </location>
</feature>
<dbReference type="EMBL" id="WSLF01000001">
    <property type="protein sequence ID" value="KAE9637123.1"/>
    <property type="molecule type" value="Genomic_DNA"/>
</dbReference>
<keyword evidence="1" id="KW-0812">Transmembrane</keyword>
<evidence type="ECO:0000313" key="3">
    <source>
        <dbReference type="Proteomes" id="UP000483018"/>
    </source>
</evidence>